<name>A0A2V1DMA9_9PLEO</name>
<keyword evidence="2" id="KW-0479">Metal-binding</keyword>
<sequence length="989" mass="114349">MASSASTKNVFDRVLEKFLASLTAKEKTEFGSTTLYELQLAMARIQRQQTSRSKQRGMRRLEGFLEAMKEFDKVIQVFVNTSEILAFVWGPMKFLLQTACHFSEAWESLMTAYQRIGEQLPLLAQHETQFRNKTHQAHMEKVLSLMYKDILDFHWKAMRYFKQRVWKQLLSAVWKNFDTEFGEILRNLREHRSLIESQASIAQLHEMIRNQEISQTTLNNQKEGENRRRREFCMQWLSPAAYDVDQEAHTKVRLSYPGTGRWLLTNKRFYSWFDRDASSNQLLWMTGIPGAGKTILASLVIEEAKKLPNVAVAFFYCKYEDAERNTFVAVARGILLQLLNQDDDLLPYLYEEASKSGQSNLSTGSLAKKLLETAIKNHQKLYVIIDGIDECEREQRREIVATFESFWDSLPYDEADSLRCLFVSQDDSAARRDFARMVTLKITESDTKYDIRAYASVWSNKIKTKFSLDQDRKQYIEDMIAEKAEGMFLFARLMSRYLLDQNNAKELNQELLPTSFPRGTLRLEEIYGKITRKLFGETTTKESNPKKLLSWMVCAKRPLKWREIQCAVSIDLDEQTVDWKDGRFPVDSKDLCGSLVEIHSDDTVNLVHHTARRYLVDEQIVDSATEEISLTLLTVGYLSMPCFDADNSKEDIQTLISLGYYGFLDYAYAYWSRHLEKSLSSPQPEHMISELTEALQIFMEFNWIEPQSKINVPKSLEDLLKPLAKAQAHKEIMCAVYLARKQLHSSTKATHDESFLRIKGVLERIRTYLEEEQSVTSTPETFKLMYGSDLYKCPRPNCTLFYNGFPSKQLRDDHILKHERMYFCSFPGCINAITGCTTLKELKKHEKDTHGTIKLDDEEEDEFPETAPEVVSFVCETCQATFTRKHNLNNHIRGKHQGANTQSFLCRTCGKAFARKGDCTRHESVAHSSTSTFSCGGLLTDGSQWGCGKEFSRRDILTRHWKSEKGRRCYLPKQLEEQQAGSTPVSQPE</sequence>
<dbReference type="Gene3D" id="3.40.50.300">
    <property type="entry name" value="P-loop containing nucleotide triphosphate hydrolases"/>
    <property type="match status" value="1"/>
</dbReference>
<dbReference type="InterPro" id="IPR056884">
    <property type="entry name" value="NPHP3-like_N"/>
</dbReference>
<dbReference type="Pfam" id="PF12874">
    <property type="entry name" value="zf-met"/>
    <property type="match status" value="1"/>
</dbReference>
<gene>
    <name evidence="4" type="ORF">DM02DRAFT_673149</name>
</gene>
<dbReference type="PROSITE" id="PS00028">
    <property type="entry name" value="ZINC_FINGER_C2H2_1"/>
    <property type="match status" value="2"/>
</dbReference>
<dbReference type="PANTHER" id="PTHR10039:SF14">
    <property type="entry name" value="NACHT DOMAIN-CONTAINING PROTEIN"/>
    <property type="match status" value="1"/>
</dbReference>
<protein>
    <recommendedName>
        <fullName evidence="3">C2H2-type domain-containing protein</fullName>
    </recommendedName>
</protein>
<evidence type="ECO:0000313" key="5">
    <source>
        <dbReference type="Proteomes" id="UP000244855"/>
    </source>
</evidence>
<feature type="domain" description="C2H2-type" evidence="3">
    <location>
        <begin position="904"/>
        <end position="932"/>
    </location>
</feature>
<dbReference type="InterPro" id="IPR056125">
    <property type="entry name" value="DUF7708"/>
</dbReference>
<dbReference type="InterPro" id="IPR027417">
    <property type="entry name" value="P-loop_NTPase"/>
</dbReference>
<proteinExistence type="predicted"/>
<dbReference type="Pfam" id="PF24883">
    <property type="entry name" value="NPHP3_N"/>
    <property type="match status" value="1"/>
</dbReference>
<dbReference type="InterPro" id="IPR013087">
    <property type="entry name" value="Znf_C2H2_type"/>
</dbReference>
<dbReference type="EMBL" id="KZ805406">
    <property type="protein sequence ID" value="PVH98773.1"/>
    <property type="molecule type" value="Genomic_DNA"/>
</dbReference>
<evidence type="ECO:0000313" key="4">
    <source>
        <dbReference type="EMBL" id="PVH98773.1"/>
    </source>
</evidence>
<reference evidence="4 5" key="1">
    <citation type="journal article" date="2018" name="Sci. Rep.">
        <title>Comparative genomics provides insights into the lifestyle and reveals functional heterogeneity of dark septate endophytic fungi.</title>
        <authorList>
            <person name="Knapp D.G."/>
            <person name="Nemeth J.B."/>
            <person name="Barry K."/>
            <person name="Hainaut M."/>
            <person name="Henrissat B."/>
            <person name="Johnson J."/>
            <person name="Kuo A."/>
            <person name="Lim J.H.P."/>
            <person name="Lipzen A."/>
            <person name="Nolan M."/>
            <person name="Ohm R.A."/>
            <person name="Tamas L."/>
            <person name="Grigoriev I.V."/>
            <person name="Spatafora J.W."/>
            <person name="Nagy L.G."/>
            <person name="Kovacs G.M."/>
        </authorList>
    </citation>
    <scope>NUCLEOTIDE SEQUENCE [LARGE SCALE GENOMIC DNA]</scope>
    <source>
        <strain evidence="4 5">DSE2036</strain>
    </source>
</reference>
<feature type="domain" description="C2H2-type" evidence="3">
    <location>
        <begin position="873"/>
        <end position="901"/>
    </location>
</feature>
<dbReference type="InterPro" id="IPR036236">
    <property type="entry name" value="Znf_C2H2_sf"/>
</dbReference>
<keyword evidence="5" id="KW-1185">Reference proteome</keyword>
<evidence type="ECO:0000256" key="1">
    <source>
        <dbReference type="ARBA" id="ARBA00022737"/>
    </source>
</evidence>
<dbReference type="AlphaFoldDB" id="A0A2V1DMA9"/>
<dbReference type="Proteomes" id="UP000244855">
    <property type="component" value="Unassembled WGS sequence"/>
</dbReference>
<feature type="domain" description="C2H2-type" evidence="3">
    <location>
        <begin position="933"/>
        <end position="969"/>
    </location>
</feature>
<dbReference type="Pfam" id="PF22939">
    <property type="entry name" value="WHD_GPIID"/>
    <property type="match status" value="1"/>
</dbReference>
<dbReference type="Gene3D" id="3.30.160.60">
    <property type="entry name" value="Classic Zinc Finger"/>
    <property type="match status" value="2"/>
</dbReference>
<dbReference type="SMART" id="SM00355">
    <property type="entry name" value="ZnF_C2H2"/>
    <property type="match status" value="4"/>
</dbReference>
<keyword evidence="2" id="KW-0862">Zinc</keyword>
<keyword evidence="2" id="KW-0863">Zinc-finger</keyword>
<dbReference type="InterPro" id="IPR054471">
    <property type="entry name" value="GPIID_WHD"/>
</dbReference>
<organism evidence="4 5">
    <name type="scientific">Periconia macrospinosa</name>
    <dbReference type="NCBI Taxonomy" id="97972"/>
    <lineage>
        <taxon>Eukaryota</taxon>
        <taxon>Fungi</taxon>
        <taxon>Dikarya</taxon>
        <taxon>Ascomycota</taxon>
        <taxon>Pezizomycotina</taxon>
        <taxon>Dothideomycetes</taxon>
        <taxon>Pleosporomycetidae</taxon>
        <taxon>Pleosporales</taxon>
        <taxon>Massarineae</taxon>
        <taxon>Periconiaceae</taxon>
        <taxon>Periconia</taxon>
    </lineage>
</organism>
<evidence type="ECO:0000256" key="2">
    <source>
        <dbReference type="PROSITE-ProRule" id="PRU00042"/>
    </source>
</evidence>
<dbReference type="SUPFAM" id="SSF57667">
    <property type="entry name" value="beta-beta-alpha zinc fingers"/>
    <property type="match status" value="1"/>
</dbReference>
<dbReference type="STRING" id="97972.A0A2V1DMA9"/>
<dbReference type="OrthoDB" id="21416at2759"/>
<dbReference type="PROSITE" id="PS50157">
    <property type="entry name" value="ZINC_FINGER_C2H2_2"/>
    <property type="match status" value="3"/>
</dbReference>
<evidence type="ECO:0000259" key="3">
    <source>
        <dbReference type="PROSITE" id="PS50157"/>
    </source>
</evidence>
<dbReference type="SUPFAM" id="SSF52540">
    <property type="entry name" value="P-loop containing nucleoside triphosphate hydrolases"/>
    <property type="match status" value="1"/>
</dbReference>
<dbReference type="GO" id="GO:0008270">
    <property type="term" value="F:zinc ion binding"/>
    <property type="evidence" value="ECO:0007669"/>
    <property type="project" value="UniProtKB-KW"/>
</dbReference>
<keyword evidence="1" id="KW-0677">Repeat</keyword>
<dbReference type="PANTHER" id="PTHR10039">
    <property type="entry name" value="AMELOGENIN"/>
    <property type="match status" value="1"/>
</dbReference>
<accession>A0A2V1DMA9</accession>
<dbReference type="Pfam" id="PF24809">
    <property type="entry name" value="DUF7708"/>
    <property type="match status" value="1"/>
</dbReference>